<reference evidence="1 2" key="1">
    <citation type="submission" date="2023-07" db="EMBL/GenBank/DDBJ databases">
        <title>Comparative genomics of wheat-associated soil bacteria to identify genetic determinants of phenazine resistance.</title>
        <authorList>
            <person name="Mouncey N."/>
        </authorList>
    </citation>
    <scope>NUCLEOTIDE SEQUENCE [LARGE SCALE GENOMIC DNA]</scope>
    <source>
        <strain evidence="1 2">V2I4</strain>
    </source>
</reference>
<keyword evidence="2" id="KW-1185">Reference proteome</keyword>
<accession>A0ABU0SFV2</accession>
<dbReference type="RefSeq" id="WP_307517295.1">
    <property type="nucleotide sequence ID" value="NZ_JAUSZI010000001.1"/>
</dbReference>
<dbReference type="InterPro" id="IPR011101">
    <property type="entry name" value="DUF5131"/>
</dbReference>
<dbReference type="EMBL" id="JAUSZI010000001">
    <property type="protein sequence ID" value="MDQ1022443.1"/>
    <property type="molecule type" value="Genomic_DNA"/>
</dbReference>
<gene>
    <name evidence="1" type="ORF">QF035_000025</name>
</gene>
<evidence type="ECO:0000313" key="1">
    <source>
        <dbReference type="EMBL" id="MDQ1022443.1"/>
    </source>
</evidence>
<organism evidence="1 2">
    <name type="scientific">Streptomyces umbrinus</name>
    <dbReference type="NCBI Taxonomy" id="67370"/>
    <lineage>
        <taxon>Bacteria</taxon>
        <taxon>Bacillati</taxon>
        <taxon>Actinomycetota</taxon>
        <taxon>Actinomycetes</taxon>
        <taxon>Kitasatosporales</taxon>
        <taxon>Streptomycetaceae</taxon>
        <taxon>Streptomyces</taxon>
        <taxon>Streptomyces phaeochromogenes group</taxon>
    </lineage>
</organism>
<protein>
    <submittedName>
        <fullName evidence="1">Protein gp37</fullName>
    </submittedName>
</protein>
<dbReference type="Proteomes" id="UP001230328">
    <property type="component" value="Unassembled WGS sequence"/>
</dbReference>
<proteinExistence type="predicted"/>
<comment type="caution">
    <text evidence="1">The sequence shown here is derived from an EMBL/GenBank/DDBJ whole genome shotgun (WGS) entry which is preliminary data.</text>
</comment>
<sequence>MADTTGIEWTDSTWNPVTGCTKISDGCTHCYAATFAERWRGIPGHHFEAGFDIILRPERLRLPMTWTKPRRIFLDSMSDLFHQDIPDTYIAQVFAIMALTPRHTYQVLTKRHARMKALLSRATFWHDVAQQGREHFARCQEDWLAAGAMLGGKPLPNVWLGVSVEDQKWADIRIPALLGTPAAVRFLSCEPLLGPVNLKRAVITMGSERGHGLTASYVHAAGCCESGLHGIDWVIAGGESGPGARPMHPQWARHLRDQCTWAGVPFFLKQWGEHAPEDHGHDRGAITLIDTQGRTWNGREALAPPDAVRMRRVGKKAAGRLLDGASYDAAPAAR</sequence>
<dbReference type="Pfam" id="PF07505">
    <property type="entry name" value="DUF5131"/>
    <property type="match status" value="1"/>
</dbReference>
<evidence type="ECO:0000313" key="2">
    <source>
        <dbReference type="Proteomes" id="UP001230328"/>
    </source>
</evidence>
<name>A0ABU0SFV2_9ACTN</name>